<dbReference type="InParanoid" id="Q7UNY6"/>
<reference evidence="2 3" key="1">
    <citation type="journal article" date="2003" name="Proc. Natl. Acad. Sci. U.S.A.">
        <title>Complete genome sequence of the marine planctomycete Pirellula sp. strain 1.</title>
        <authorList>
            <person name="Gloeckner F.O."/>
            <person name="Kube M."/>
            <person name="Bauer M."/>
            <person name="Teeling H."/>
            <person name="Lombardot T."/>
            <person name="Ludwig W."/>
            <person name="Gade D."/>
            <person name="Beck A."/>
            <person name="Borzym K."/>
            <person name="Heitmann K."/>
            <person name="Rabus R."/>
            <person name="Schlesner H."/>
            <person name="Amann R."/>
            <person name="Reinhardt R."/>
        </authorList>
    </citation>
    <scope>NUCLEOTIDE SEQUENCE [LARGE SCALE GENOMIC DNA]</scope>
    <source>
        <strain evidence="3">DSM 10527 / NCIMB 13988 / SH1</strain>
    </source>
</reference>
<dbReference type="Proteomes" id="UP000001025">
    <property type="component" value="Chromosome"/>
</dbReference>
<dbReference type="STRING" id="243090.RB7273"/>
<dbReference type="HOGENOM" id="CLU_2083005_0_0_0"/>
<sequence length="117" mass="13073">MPLLPRPEAKSRAVHSGGETAAGQRTVPMLWRRNRLRLVPPVPSTFIRFHRPECRIVACPGTIPKRPQGIPAKTSRGRLNVPNHTFGKTRTTDTGIQSPQRTFVADGTRTVRQRVAF</sequence>
<proteinExistence type="predicted"/>
<protein>
    <submittedName>
        <fullName evidence="2">Uncharacterized protein</fullName>
    </submittedName>
</protein>
<gene>
    <name evidence="2" type="ordered locus">RB7273</name>
</gene>
<dbReference type="EnsemblBacteria" id="CAD75279">
    <property type="protein sequence ID" value="CAD75279"/>
    <property type="gene ID" value="RB7273"/>
</dbReference>
<evidence type="ECO:0000313" key="2">
    <source>
        <dbReference type="EMBL" id="CAD75279.1"/>
    </source>
</evidence>
<feature type="compositionally biased region" description="Polar residues" evidence="1">
    <location>
        <begin position="82"/>
        <end position="95"/>
    </location>
</feature>
<evidence type="ECO:0000313" key="3">
    <source>
        <dbReference type="Proteomes" id="UP000001025"/>
    </source>
</evidence>
<keyword evidence="3" id="KW-1185">Reference proteome</keyword>
<dbReference type="KEGG" id="rba:RB7273"/>
<evidence type="ECO:0000256" key="1">
    <source>
        <dbReference type="SAM" id="MobiDB-lite"/>
    </source>
</evidence>
<organism evidence="2 3">
    <name type="scientific">Rhodopirellula baltica (strain DSM 10527 / NCIMB 13988 / SH1)</name>
    <dbReference type="NCBI Taxonomy" id="243090"/>
    <lineage>
        <taxon>Bacteria</taxon>
        <taxon>Pseudomonadati</taxon>
        <taxon>Planctomycetota</taxon>
        <taxon>Planctomycetia</taxon>
        <taxon>Pirellulales</taxon>
        <taxon>Pirellulaceae</taxon>
        <taxon>Rhodopirellula</taxon>
    </lineage>
</organism>
<feature type="region of interest" description="Disordered" evidence="1">
    <location>
        <begin position="65"/>
        <end position="95"/>
    </location>
</feature>
<dbReference type="AlphaFoldDB" id="Q7UNY6"/>
<accession>Q7UNY6</accession>
<feature type="region of interest" description="Disordered" evidence="1">
    <location>
        <begin position="1"/>
        <end position="25"/>
    </location>
</feature>
<dbReference type="EMBL" id="BX294145">
    <property type="protein sequence ID" value="CAD75279.1"/>
    <property type="molecule type" value="Genomic_DNA"/>
</dbReference>
<name>Q7UNY6_RHOBA</name>